<dbReference type="RefSeq" id="WP_068378401.1">
    <property type="nucleotide sequence ID" value="NZ_LSNE01000007.1"/>
</dbReference>
<evidence type="ECO:0008006" key="4">
    <source>
        <dbReference type="Google" id="ProtNLM"/>
    </source>
</evidence>
<evidence type="ECO:0000256" key="1">
    <source>
        <dbReference type="SAM" id="SignalP"/>
    </source>
</evidence>
<dbReference type="AlphaFoldDB" id="A0A135ZZ51"/>
<gene>
    <name evidence="2" type="ORF">AX660_18005</name>
</gene>
<feature type="chain" id="PRO_5007469421" description="DUF4252 domain-containing protein" evidence="1">
    <location>
        <begin position="22"/>
        <end position="190"/>
    </location>
</feature>
<dbReference type="OrthoDB" id="6386670at2"/>
<organism evidence="2 3">
    <name type="scientific">Paraglaciecola hydrolytica</name>
    <dbReference type="NCBI Taxonomy" id="1799789"/>
    <lineage>
        <taxon>Bacteria</taxon>
        <taxon>Pseudomonadati</taxon>
        <taxon>Pseudomonadota</taxon>
        <taxon>Gammaproteobacteria</taxon>
        <taxon>Alteromonadales</taxon>
        <taxon>Alteromonadaceae</taxon>
        <taxon>Paraglaciecola</taxon>
    </lineage>
</organism>
<feature type="signal peptide" evidence="1">
    <location>
        <begin position="1"/>
        <end position="21"/>
    </location>
</feature>
<evidence type="ECO:0000313" key="2">
    <source>
        <dbReference type="EMBL" id="KXI28268.1"/>
    </source>
</evidence>
<protein>
    <recommendedName>
        <fullName evidence="4">DUF4252 domain-containing protein</fullName>
    </recommendedName>
</protein>
<accession>A0A135ZZ51</accession>
<keyword evidence="1" id="KW-0732">Signal</keyword>
<evidence type="ECO:0000313" key="3">
    <source>
        <dbReference type="Proteomes" id="UP000070299"/>
    </source>
</evidence>
<proteinExistence type="predicted"/>
<comment type="caution">
    <text evidence="2">The sequence shown here is derived from an EMBL/GenBank/DDBJ whole genome shotgun (WGS) entry which is preliminary data.</text>
</comment>
<dbReference type="Proteomes" id="UP000070299">
    <property type="component" value="Unassembled WGS sequence"/>
</dbReference>
<name>A0A135ZZ51_9ALTE</name>
<dbReference type="EMBL" id="LSNE01000007">
    <property type="protein sequence ID" value="KXI28268.1"/>
    <property type="molecule type" value="Genomic_DNA"/>
</dbReference>
<sequence length="190" mass="20334">MKKRAIIIMLAMAGMQSPLLAKDSPQDSCKNAAALYADGDLDGALEEAKWCVTLLEQMKQENIAKFFKDSILGYKGAELESQNAMGFTSTKREYQKGDAYISVSLSGMATGSGMDAFAALAQIGLSAGGGKKVRIQKRSAAIMADGSNVQILVTLKKGGTLVFESNYVNADEVQKFAEAFPIEELDDSRG</sequence>
<reference evidence="3" key="1">
    <citation type="submission" date="2016-02" db="EMBL/GenBank/DDBJ databases">
        <authorList>
            <person name="Schultz-Johansen M."/>
            <person name="Glaring M.A."/>
            <person name="Bech P.K."/>
            <person name="Stougaard P."/>
        </authorList>
    </citation>
    <scope>NUCLEOTIDE SEQUENCE [LARGE SCALE GENOMIC DNA]</scope>
    <source>
        <strain evidence="3">S66</strain>
    </source>
</reference>
<keyword evidence="3" id="KW-1185">Reference proteome</keyword>